<name>A0ABR6H3E0_AMIAI</name>
<gene>
    <name evidence="1" type="ORF">FHS67_001335</name>
</gene>
<proteinExistence type="predicted"/>
<evidence type="ECO:0000313" key="2">
    <source>
        <dbReference type="Proteomes" id="UP000577697"/>
    </source>
</evidence>
<dbReference type="EMBL" id="JACICB010000004">
    <property type="protein sequence ID" value="MBB3705025.1"/>
    <property type="molecule type" value="Genomic_DNA"/>
</dbReference>
<reference evidence="1 2" key="1">
    <citation type="submission" date="2020-08" db="EMBL/GenBank/DDBJ databases">
        <title>Genomic Encyclopedia of Type Strains, Phase IV (KMG-IV): sequencing the most valuable type-strain genomes for metagenomic binning, comparative biology and taxonomic classification.</title>
        <authorList>
            <person name="Goeker M."/>
        </authorList>
    </citation>
    <scope>NUCLEOTIDE SEQUENCE [LARGE SCALE GENOMIC DNA]</scope>
    <source>
        <strain evidence="1 2">DSM 10368</strain>
    </source>
</reference>
<sequence length="57" mass="6598">MIESDHAGVIARRLTLFARTPTLQLASRIDGEMRIVTIERHWRSDCDGNHRVQPQLE</sequence>
<evidence type="ECO:0000313" key="1">
    <source>
        <dbReference type="EMBL" id="MBB3705025.1"/>
    </source>
</evidence>
<accession>A0ABR6H3E0</accession>
<comment type="caution">
    <text evidence="1">The sequence shown here is derived from an EMBL/GenBank/DDBJ whole genome shotgun (WGS) entry which is preliminary data.</text>
</comment>
<keyword evidence="2" id="KW-1185">Reference proteome</keyword>
<protein>
    <submittedName>
        <fullName evidence="1">Uncharacterized protein</fullName>
    </submittedName>
</protein>
<dbReference type="RefSeq" id="WP_157097287.1">
    <property type="nucleotide sequence ID" value="NZ_CP015007.1"/>
</dbReference>
<organism evidence="1 2">
    <name type="scientific">Aminobacter aminovorans</name>
    <name type="common">Chelatobacter heintzii</name>
    <dbReference type="NCBI Taxonomy" id="83263"/>
    <lineage>
        <taxon>Bacteria</taxon>
        <taxon>Pseudomonadati</taxon>
        <taxon>Pseudomonadota</taxon>
        <taxon>Alphaproteobacteria</taxon>
        <taxon>Hyphomicrobiales</taxon>
        <taxon>Phyllobacteriaceae</taxon>
        <taxon>Aminobacter</taxon>
    </lineage>
</organism>
<dbReference type="Proteomes" id="UP000577697">
    <property type="component" value="Unassembled WGS sequence"/>
</dbReference>